<evidence type="ECO:0000313" key="3">
    <source>
        <dbReference type="EMBL" id="WAX24554.1"/>
    </source>
</evidence>
<keyword evidence="4" id="KW-1185">Reference proteome</keyword>
<dbReference type="SUPFAM" id="SSF54171">
    <property type="entry name" value="DNA-binding domain"/>
    <property type="match status" value="1"/>
</dbReference>
<dbReference type="EMBL" id="OP595144">
    <property type="protein sequence ID" value="WAX24554.1"/>
    <property type="molecule type" value="Genomic_DNA"/>
</dbReference>
<keyword evidence="3" id="KW-0255">Endonuclease</keyword>
<proteinExistence type="predicted"/>
<feature type="domain" description="HNH nuclease" evidence="2">
    <location>
        <begin position="42"/>
        <end position="83"/>
    </location>
</feature>
<dbReference type="InterPro" id="IPR016177">
    <property type="entry name" value="DNA-bd_dom_sf"/>
</dbReference>
<keyword evidence="3" id="KW-0540">Nuclease</keyword>
<accession>A0AAE9VQ51</accession>
<sequence>MKLSKQYIYDRVSKRQEPTWQVDTDGYLSASITLPEGTFNVRKHILVFYKTNGYIPDFVDHKDNNKLNNAPDNLREASKCQNQQNSKRPKNNSSGVKGVSLTKHGKWQVRIMANGVKHYGGLFDSLEDAKQHIESLRLKLHSDFARSV</sequence>
<dbReference type="GO" id="GO:0004519">
    <property type="term" value="F:endonuclease activity"/>
    <property type="evidence" value="ECO:0007669"/>
    <property type="project" value="UniProtKB-KW"/>
</dbReference>
<dbReference type="InterPro" id="IPR003615">
    <property type="entry name" value="HNH_nuc"/>
</dbReference>
<dbReference type="Gene3D" id="3.90.75.20">
    <property type="match status" value="1"/>
</dbReference>
<evidence type="ECO:0000313" key="4">
    <source>
        <dbReference type="Proteomes" id="UP001211619"/>
    </source>
</evidence>
<dbReference type="KEGG" id="vg:80832210"/>
<feature type="compositionally biased region" description="Polar residues" evidence="1">
    <location>
        <begin position="79"/>
        <end position="95"/>
    </location>
</feature>
<dbReference type="SUPFAM" id="SSF54060">
    <property type="entry name" value="His-Me finger endonucleases"/>
    <property type="match status" value="1"/>
</dbReference>
<dbReference type="InterPro" id="IPR044925">
    <property type="entry name" value="His-Me_finger_sf"/>
</dbReference>
<dbReference type="Proteomes" id="UP001211619">
    <property type="component" value="Segment"/>
</dbReference>
<evidence type="ECO:0000259" key="2">
    <source>
        <dbReference type="Pfam" id="PF13392"/>
    </source>
</evidence>
<dbReference type="RefSeq" id="YP_010845061.1">
    <property type="nucleotide sequence ID" value="NC_079184.1"/>
</dbReference>
<name>A0AAE9VQ51_9CAUD</name>
<protein>
    <submittedName>
        <fullName evidence="3">HNH endonuclease</fullName>
    </submittedName>
</protein>
<feature type="region of interest" description="Disordered" evidence="1">
    <location>
        <begin position="79"/>
        <end position="99"/>
    </location>
</feature>
<dbReference type="GO" id="GO:0003677">
    <property type="term" value="F:DNA binding"/>
    <property type="evidence" value="ECO:0007669"/>
    <property type="project" value="InterPro"/>
</dbReference>
<organism evidence="3 4">
    <name type="scientific">Escherichia phage vB_EcoM_DE15</name>
    <dbReference type="NCBI Taxonomy" id="3003366"/>
    <lineage>
        <taxon>Viruses</taxon>
        <taxon>Duplodnaviria</taxon>
        <taxon>Heunggongvirae</taxon>
        <taxon>Uroviricota</taxon>
        <taxon>Caudoviricetes</taxon>
        <taxon>Chaseviridae</taxon>
        <taxon>Cleopatravirinae</taxon>
        <taxon>Carltongylesvirus</taxon>
        <taxon>Carltongylesvirus DE15</taxon>
    </lineage>
</organism>
<evidence type="ECO:0000256" key="1">
    <source>
        <dbReference type="SAM" id="MobiDB-lite"/>
    </source>
</evidence>
<reference evidence="3 4" key="1">
    <citation type="submission" date="2022-10" db="EMBL/GenBank/DDBJ databases">
        <title>Complete genome sequence analysis of a novel Escherichia coli phage vB_EcoM_DE15.</title>
        <authorList>
            <person name="Cui J."/>
        </authorList>
    </citation>
    <scope>NUCLEOTIDE SEQUENCE [LARGE SCALE GENOMIC DNA]</scope>
</reference>
<dbReference type="GeneID" id="80832210"/>
<dbReference type="Pfam" id="PF13392">
    <property type="entry name" value="HNH_3"/>
    <property type="match status" value="1"/>
</dbReference>
<keyword evidence="3" id="KW-0378">Hydrolase</keyword>